<accession>A0A133VKK8</accession>
<proteinExistence type="predicted"/>
<dbReference type="AlphaFoldDB" id="A0A133VKK8"/>
<protein>
    <submittedName>
        <fullName evidence="1">Uncharacterized protein</fullName>
    </submittedName>
</protein>
<evidence type="ECO:0000313" key="2">
    <source>
        <dbReference type="Proteomes" id="UP000070263"/>
    </source>
</evidence>
<organism evidence="1 2">
    <name type="scientific">candidate division MSBL1 archaeon SCGC-AAA382A20</name>
    <dbReference type="NCBI Taxonomy" id="1698280"/>
    <lineage>
        <taxon>Archaea</taxon>
        <taxon>Methanobacteriati</taxon>
        <taxon>Methanobacteriota</taxon>
        <taxon>candidate division MSBL1</taxon>
    </lineage>
</organism>
<evidence type="ECO:0000313" key="1">
    <source>
        <dbReference type="EMBL" id="KXB06974.1"/>
    </source>
</evidence>
<keyword evidence="2" id="KW-1185">Reference proteome</keyword>
<gene>
    <name evidence="1" type="ORF">AKJ51_02405</name>
</gene>
<dbReference type="Proteomes" id="UP000070263">
    <property type="component" value="Unassembled WGS sequence"/>
</dbReference>
<reference evidence="1 2" key="1">
    <citation type="journal article" date="2016" name="Sci. Rep.">
        <title>Metabolic traits of an uncultured archaeal lineage -MSBL1- from brine pools of the Red Sea.</title>
        <authorList>
            <person name="Mwirichia R."/>
            <person name="Alam I."/>
            <person name="Rashid M."/>
            <person name="Vinu M."/>
            <person name="Ba-Alawi W."/>
            <person name="Anthony Kamau A."/>
            <person name="Kamanda Ngugi D."/>
            <person name="Goker M."/>
            <person name="Klenk H.P."/>
            <person name="Bajic V."/>
            <person name="Stingl U."/>
        </authorList>
    </citation>
    <scope>NUCLEOTIDE SEQUENCE [LARGE SCALE GENOMIC DNA]</scope>
    <source>
        <strain evidence="1">SCGC-AAA382A20</strain>
    </source>
</reference>
<comment type="caution">
    <text evidence="1">The sequence shown here is derived from an EMBL/GenBank/DDBJ whole genome shotgun (WGS) entry which is preliminary data.</text>
</comment>
<dbReference type="EMBL" id="LHYE01000022">
    <property type="protein sequence ID" value="KXB06974.1"/>
    <property type="molecule type" value="Genomic_DNA"/>
</dbReference>
<name>A0A133VKK8_9EURY</name>
<sequence>MDIEEDSEYGREIIMEVVDNQLSDGDPPETQKTLDRLLGEGYSEEKAKDLIGCVVVSEIFEIMNQGRRFDRQSYIEALENLPELPE</sequence>